<evidence type="ECO:0000256" key="4">
    <source>
        <dbReference type="ARBA" id="ARBA00023136"/>
    </source>
</evidence>
<feature type="transmembrane region" description="Helical" evidence="5">
    <location>
        <begin position="196"/>
        <end position="229"/>
    </location>
</feature>
<dbReference type="Gene3D" id="1.20.1070.10">
    <property type="entry name" value="Rhodopsin 7-helix transmembrane proteins"/>
    <property type="match status" value="1"/>
</dbReference>
<organism evidence="7 8">
    <name type="scientific">Acrobeloides nanus</name>
    <dbReference type="NCBI Taxonomy" id="290746"/>
    <lineage>
        <taxon>Eukaryota</taxon>
        <taxon>Metazoa</taxon>
        <taxon>Ecdysozoa</taxon>
        <taxon>Nematoda</taxon>
        <taxon>Chromadorea</taxon>
        <taxon>Rhabditida</taxon>
        <taxon>Tylenchina</taxon>
        <taxon>Cephalobomorpha</taxon>
        <taxon>Cephaloboidea</taxon>
        <taxon>Cephalobidae</taxon>
        <taxon>Acrobeloides</taxon>
    </lineage>
</organism>
<dbReference type="InterPro" id="IPR000276">
    <property type="entry name" value="GPCR_Rhodpsn"/>
</dbReference>
<evidence type="ECO:0000256" key="1">
    <source>
        <dbReference type="ARBA" id="ARBA00004370"/>
    </source>
</evidence>
<dbReference type="PROSITE" id="PS50262">
    <property type="entry name" value="G_PROTEIN_RECEP_F1_2"/>
    <property type="match status" value="1"/>
</dbReference>
<dbReference type="Pfam" id="PF00001">
    <property type="entry name" value="7tm_1"/>
    <property type="match status" value="1"/>
</dbReference>
<feature type="transmembrane region" description="Helical" evidence="5">
    <location>
        <begin position="112"/>
        <end position="135"/>
    </location>
</feature>
<feature type="transmembrane region" description="Helical" evidence="5">
    <location>
        <begin position="250"/>
        <end position="271"/>
    </location>
</feature>
<evidence type="ECO:0000259" key="6">
    <source>
        <dbReference type="PROSITE" id="PS50262"/>
    </source>
</evidence>
<sequence>MEHPVYVNAMDEKQLELYCELSNHPTSSDDLTRLVSLVLMPLTCILGILGASICVIVFTRKQMRSSLNIYLAGLSAFDLILLIMSLLIYPAMNICVLQGNRGQTCHFFWRSSLVTYPISLIAQTASVWTCVAITVDRFLAVKYPLHMRVWCTPRCAMVVLGCIAMISVVYKLPSVFELGLDECGRLMTTQLRKHPLYIIFYISYGNLLLLLMIPWIVIIVLNVIIVKAVHAAYRLRRELCLNQPIEDENRCTKMATVTIVAFILLNSLSGINNVIEGFDLDVPGHRYRIPLGNLLVCVNSASNILIYSIFGQRFRKLCVELFLCKGYYSPNRNSGEHKTYLAPENSTRRASSTYVMVDNSRRPSNAYIGLLAVE</sequence>
<dbReference type="Proteomes" id="UP000887540">
    <property type="component" value="Unplaced"/>
</dbReference>
<reference evidence="8" key="1">
    <citation type="submission" date="2022-11" db="UniProtKB">
        <authorList>
            <consortium name="WormBaseParasite"/>
        </authorList>
    </citation>
    <scope>IDENTIFICATION</scope>
</reference>
<dbReference type="WBParaSite" id="ACRNAN_scaffold147.g19804.t1">
    <property type="protein sequence ID" value="ACRNAN_scaffold147.g19804.t1"/>
    <property type="gene ID" value="ACRNAN_scaffold147.g19804"/>
</dbReference>
<feature type="transmembrane region" description="Helical" evidence="5">
    <location>
        <begin position="291"/>
        <end position="310"/>
    </location>
</feature>
<dbReference type="PANTHER" id="PTHR46641:SF20">
    <property type="entry name" value="G-PROTEIN COUPLED RECEPTORS FAMILY 1 PROFILE DOMAIN-CONTAINING PROTEIN"/>
    <property type="match status" value="1"/>
</dbReference>
<name>A0A914CU50_9BILA</name>
<dbReference type="PANTHER" id="PTHR46641">
    <property type="entry name" value="FMRFAMIDE RECEPTOR-RELATED"/>
    <property type="match status" value="1"/>
</dbReference>
<dbReference type="InterPro" id="IPR017452">
    <property type="entry name" value="GPCR_Rhodpsn_7TM"/>
</dbReference>
<feature type="transmembrane region" description="Helical" evidence="5">
    <location>
        <begin position="34"/>
        <end position="58"/>
    </location>
</feature>
<dbReference type="CDD" id="cd14978">
    <property type="entry name" value="7tmA_FMRFamide_R-like"/>
    <property type="match status" value="1"/>
</dbReference>
<keyword evidence="2 5" id="KW-0812">Transmembrane</keyword>
<proteinExistence type="predicted"/>
<dbReference type="AlphaFoldDB" id="A0A914CU50"/>
<evidence type="ECO:0000256" key="2">
    <source>
        <dbReference type="ARBA" id="ARBA00022692"/>
    </source>
</evidence>
<dbReference type="PRINTS" id="PR00237">
    <property type="entry name" value="GPCRRHODOPSN"/>
</dbReference>
<comment type="subcellular location">
    <subcellularLocation>
        <location evidence="1">Membrane</location>
    </subcellularLocation>
</comment>
<feature type="domain" description="G-protein coupled receptors family 1 profile" evidence="6">
    <location>
        <begin position="50"/>
        <end position="307"/>
    </location>
</feature>
<feature type="transmembrane region" description="Helical" evidence="5">
    <location>
        <begin position="155"/>
        <end position="176"/>
    </location>
</feature>
<evidence type="ECO:0000256" key="3">
    <source>
        <dbReference type="ARBA" id="ARBA00022989"/>
    </source>
</evidence>
<accession>A0A914CU50</accession>
<evidence type="ECO:0000256" key="5">
    <source>
        <dbReference type="SAM" id="Phobius"/>
    </source>
</evidence>
<dbReference type="InterPro" id="IPR052954">
    <property type="entry name" value="GPCR-Ligand_Int"/>
</dbReference>
<keyword evidence="4 5" id="KW-0472">Membrane</keyword>
<feature type="transmembrane region" description="Helical" evidence="5">
    <location>
        <begin position="70"/>
        <end position="92"/>
    </location>
</feature>
<dbReference type="GO" id="GO:0004930">
    <property type="term" value="F:G protein-coupled receptor activity"/>
    <property type="evidence" value="ECO:0007669"/>
    <property type="project" value="InterPro"/>
</dbReference>
<evidence type="ECO:0000313" key="7">
    <source>
        <dbReference type="Proteomes" id="UP000887540"/>
    </source>
</evidence>
<evidence type="ECO:0000313" key="8">
    <source>
        <dbReference type="WBParaSite" id="ACRNAN_scaffold147.g19804.t1"/>
    </source>
</evidence>
<dbReference type="SMART" id="SM01381">
    <property type="entry name" value="7TM_GPCR_Srsx"/>
    <property type="match status" value="1"/>
</dbReference>
<dbReference type="SUPFAM" id="SSF81321">
    <property type="entry name" value="Family A G protein-coupled receptor-like"/>
    <property type="match status" value="1"/>
</dbReference>
<keyword evidence="7" id="KW-1185">Reference proteome</keyword>
<protein>
    <submittedName>
        <fullName evidence="8">G-protein coupled receptors family 1 profile domain-containing protein</fullName>
    </submittedName>
</protein>
<keyword evidence="3 5" id="KW-1133">Transmembrane helix</keyword>
<dbReference type="GO" id="GO:0016020">
    <property type="term" value="C:membrane"/>
    <property type="evidence" value="ECO:0007669"/>
    <property type="project" value="UniProtKB-SubCell"/>
</dbReference>